<dbReference type="GO" id="GO:0032324">
    <property type="term" value="P:molybdopterin cofactor biosynthetic process"/>
    <property type="evidence" value="ECO:0007669"/>
    <property type="project" value="UniProtKB-ARBA"/>
</dbReference>
<dbReference type="SUPFAM" id="SSF53807">
    <property type="entry name" value="Helical backbone' metal receptor"/>
    <property type="match status" value="1"/>
</dbReference>
<dbReference type="eggNOG" id="COG0535">
    <property type="taxonomic scope" value="Bacteria"/>
</dbReference>
<evidence type="ECO:0000256" key="2">
    <source>
        <dbReference type="ARBA" id="ARBA00022485"/>
    </source>
</evidence>
<dbReference type="InterPro" id="IPR007197">
    <property type="entry name" value="rSAM"/>
</dbReference>
<evidence type="ECO:0000256" key="7">
    <source>
        <dbReference type="ARBA" id="ARBA00023231"/>
    </source>
</evidence>
<dbReference type="Pfam" id="PF00148">
    <property type="entry name" value="Oxidored_nitro"/>
    <property type="match status" value="1"/>
</dbReference>
<dbReference type="InterPro" id="IPR000318">
    <property type="entry name" value="Nase_comp1_CS"/>
</dbReference>
<dbReference type="SUPFAM" id="SSF102114">
    <property type="entry name" value="Radical SAM enzymes"/>
    <property type="match status" value="1"/>
</dbReference>
<dbReference type="SMART" id="SM00729">
    <property type="entry name" value="Elp3"/>
    <property type="match status" value="1"/>
</dbReference>
<keyword evidence="11" id="KW-1185">Reference proteome</keyword>
<dbReference type="AlphaFoldDB" id="E6U878"/>
<proteinExistence type="inferred from homology"/>
<dbReference type="Gene3D" id="1.20.89.10">
    <property type="entry name" value="Nitrogenase Molybdenum-iron Protein, subunit B, domain 4"/>
    <property type="match status" value="1"/>
</dbReference>
<dbReference type="SFLD" id="SFLDG01067">
    <property type="entry name" value="SPASM/twitch_domain_containing"/>
    <property type="match status" value="1"/>
</dbReference>
<dbReference type="eggNOG" id="COG1433">
    <property type="taxonomic scope" value="Bacteria"/>
</dbReference>
<keyword evidence="4" id="KW-0479">Metal-binding</keyword>
<evidence type="ECO:0000256" key="3">
    <source>
        <dbReference type="ARBA" id="ARBA00022691"/>
    </source>
</evidence>
<gene>
    <name evidence="10" type="ordered locus">Ethha_1561</name>
</gene>
<accession>E6U878</accession>
<comment type="cofactor">
    <cofactor evidence="1">
        <name>[4Fe-4S] cluster</name>
        <dbReference type="ChEBI" id="CHEBI:49883"/>
    </cofactor>
</comment>
<keyword evidence="2" id="KW-0004">4Fe-4S</keyword>
<evidence type="ECO:0000256" key="1">
    <source>
        <dbReference type="ARBA" id="ARBA00001966"/>
    </source>
</evidence>
<dbReference type="PANTHER" id="PTHR33712">
    <property type="entry name" value="LIGHT-INDEPENDENT PROTOCHLOROPHYLLIDE REDUCTASE SUBUNIT B"/>
    <property type="match status" value="1"/>
</dbReference>
<feature type="domain" description="Radical SAM core" evidence="9">
    <location>
        <begin position="507"/>
        <end position="749"/>
    </location>
</feature>
<dbReference type="InterPro" id="IPR000510">
    <property type="entry name" value="Nase/OxRdtase_comp1"/>
</dbReference>
<reference evidence="10 11" key="1">
    <citation type="submission" date="2010-12" db="EMBL/GenBank/DDBJ databases">
        <title>Complete sequence of Ethanoligenens harbinense YUAN-3.</title>
        <authorList>
            <person name="Lucas S."/>
            <person name="Copeland A."/>
            <person name="Lapidus A."/>
            <person name="Cheng J.-F."/>
            <person name="Bruce D."/>
            <person name="Goodwin L."/>
            <person name="Pitluck S."/>
            <person name="Chertkov O."/>
            <person name="Misra M."/>
            <person name="Detter J.C."/>
            <person name="Han C."/>
            <person name="Tapia R."/>
            <person name="Land M."/>
            <person name="Hauser L."/>
            <person name="Jeffries C."/>
            <person name="Kyrpides N."/>
            <person name="Ivanova N."/>
            <person name="Mikhailova N."/>
            <person name="Wang A."/>
            <person name="Mouttaki H."/>
            <person name="He Z."/>
            <person name="Zhou J."/>
            <person name="Hemme C.L."/>
            <person name="Woyke T."/>
        </authorList>
    </citation>
    <scope>NUCLEOTIDE SEQUENCE [LARGE SCALE GENOMIC DNA]</scope>
    <source>
        <strain evidence="11">DSM 18485 / JCM 12961 / CGMCC 1.5033 / YUAN-3</strain>
    </source>
</reference>
<dbReference type="SUPFAM" id="SSF53146">
    <property type="entry name" value="Nitrogenase accessory factor-like"/>
    <property type="match status" value="1"/>
</dbReference>
<keyword evidence="5" id="KW-0408">Iron</keyword>
<dbReference type="CDD" id="cd01335">
    <property type="entry name" value="Radical_SAM"/>
    <property type="match status" value="1"/>
</dbReference>
<comment type="similarity">
    <text evidence="8">Belongs to the NifD/NifK/NifE/NifN family.</text>
</comment>
<dbReference type="SFLD" id="SFLDF00281">
    <property type="entry name" value="FeMo_cofactor_biosynthesis_pro"/>
    <property type="match status" value="1"/>
</dbReference>
<dbReference type="Pfam" id="PF02579">
    <property type="entry name" value="Nitro_FeMo-Co"/>
    <property type="match status" value="1"/>
</dbReference>
<dbReference type="EMBL" id="CP002400">
    <property type="protein sequence ID" value="ADU27097.1"/>
    <property type="molecule type" value="Genomic_DNA"/>
</dbReference>
<dbReference type="InterPro" id="IPR058240">
    <property type="entry name" value="rSAM_sf"/>
</dbReference>
<dbReference type="InterPro" id="IPR050152">
    <property type="entry name" value="ChlB/BchB/BchZ"/>
</dbReference>
<evidence type="ECO:0000259" key="9">
    <source>
        <dbReference type="PROSITE" id="PS51918"/>
    </source>
</evidence>
<dbReference type="eggNOG" id="COG2710">
    <property type="taxonomic scope" value="Bacteria"/>
</dbReference>
<dbReference type="PROSITE" id="PS01305">
    <property type="entry name" value="MOAA_NIFB_PQQE"/>
    <property type="match status" value="1"/>
</dbReference>
<dbReference type="Gene3D" id="3.40.50.1980">
    <property type="entry name" value="Nitrogenase molybdenum iron protein domain"/>
    <property type="match status" value="3"/>
</dbReference>
<dbReference type="GO" id="GO:0051539">
    <property type="term" value="F:4 iron, 4 sulfur cluster binding"/>
    <property type="evidence" value="ECO:0007669"/>
    <property type="project" value="UniProtKB-KW"/>
</dbReference>
<dbReference type="PANTHER" id="PTHR33712:SF7">
    <property type="entry name" value="LIGHT-INDEPENDENT PROTOCHLOROPHYLLIDE REDUCTASE SUBUNIT B"/>
    <property type="match status" value="1"/>
</dbReference>
<dbReference type="Proteomes" id="UP000001551">
    <property type="component" value="Chromosome"/>
</dbReference>
<dbReference type="PROSITE" id="PS00699">
    <property type="entry name" value="NITROGENASE_1_1"/>
    <property type="match status" value="1"/>
</dbReference>
<keyword evidence="3" id="KW-0949">S-adenosyl-L-methionine</keyword>
<evidence type="ECO:0000313" key="10">
    <source>
        <dbReference type="EMBL" id="ADU27097.1"/>
    </source>
</evidence>
<dbReference type="InterPro" id="IPR000385">
    <property type="entry name" value="MoaA_NifB_PqqE_Fe-S-bd_CS"/>
</dbReference>
<dbReference type="GO" id="GO:0016163">
    <property type="term" value="F:nitrogenase activity"/>
    <property type="evidence" value="ECO:0007669"/>
    <property type="project" value="InterPro"/>
</dbReference>
<evidence type="ECO:0000313" key="11">
    <source>
        <dbReference type="Proteomes" id="UP000001551"/>
    </source>
</evidence>
<evidence type="ECO:0000256" key="6">
    <source>
        <dbReference type="ARBA" id="ARBA00023014"/>
    </source>
</evidence>
<evidence type="ECO:0000256" key="4">
    <source>
        <dbReference type="ARBA" id="ARBA00022723"/>
    </source>
</evidence>
<dbReference type="Gene3D" id="3.20.20.70">
    <property type="entry name" value="Aldolase class I"/>
    <property type="match status" value="1"/>
</dbReference>
<dbReference type="SFLD" id="SFLDS00029">
    <property type="entry name" value="Radical_SAM"/>
    <property type="match status" value="1"/>
</dbReference>
<dbReference type="GO" id="GO:0046872">
    <property type="term" value="F:metal ion binding"/>
    <property type="evidence" value="ECO:0007669"/>
    <property type="project" value="UniProtKB-KW"/>
</dbReference>
<dbReference type="InterPro" id="IPR013785">
    <property type="entry name" value="Aldolase_TIM"/>
</dbReference>
<dbReference type="STRING" id="663278.Ethha_1561"/>
<dbReference type="InterPro" id="IPR003731">
    <property type="entry name" value="Di-Nase_FeMo-co_biosynth"/>
</dbReference>
<dbReference type="Pfam" id="PF04055">
    <property type="entry name" value="Radical_SAM"/>
    <property type="match status" value="1"/>
</dbReference>
<organism evidence="10 11">
    <name type="scientific">Ethanoligenens harbinense (strain DSM 18485 / JCM 12961 / CGMCC 1.5033 / YUAN-3)</name>
    <dbReference type="NCBI Taxonomy" id="663278"/>
    <lineage>
        <taxon>Bacteria</taxon>
        <taxon>Bacillati</taxon>
        <taxon>Bacillota</taxon>
        <taxon>Clostridia</taxon>
        <taxon>Eubacteriales</taxon>
        <taxon>Oscillospiraceae</taxon>
        <taxon>Ethanoligenens</taxon>
    </lineage>
</organism>
<keyword evidence="7 8" id="KW-0535">Nitrogen fixation</keyword>
<dbReference type="InterPro" id="IPR006638">
    <property type="entry name" value="Elp3/MiaA/NifB-like_rSAM"/>
</dbReference>
<keyword evidence="6" id="KW-0411">Iron-sulfur</keyword>
<name>E6U878_ETHHY</name>
<protein>
    <submittedName>
        <fullName evidence="10">Nitrogenase cofactor biosynthesis protein NifB</fullName>
    </submittedName>
</protein>
<dbReference type="SFLD" id="SFLDG01068">
    <property type="entry name" value="FeMo_cofactor_biosynthesis_pro"/>
    <property type="match status" value="1"/>
</dbReference>
<dbReference type="HOGENOM" id="CLU_014872_0_0_9"/>
<dbReference type="InterPro" id="IPR036105">
    <property type="entry name" value="DiNase_FeMo-co_biosyn_sf"/>
</dbReference>
<dbReference type="RefSeq" id="WP_013485452.1">
    <property type="nucleotide sequence ID" value="NC_014828.1"/>
</dbReference>
<sequence>MKTTNRNYTNLTVNPCKMCMPLGAVTAFYGVKGCMSIIHGSQGCSTYIRRHMATHYNEPIDIASSALTEQGTVYGGEANLLKGIGNLTKLYQPQVIGICTTCLAETIGEDVPRIIEKAKQEGIAPGITFVNVPSPGYGGSQFEGFLAATRAIVATLATDSTPNRSVNVIASYMTPAEMRTIKDILDAFELDYTLLPDISENLDRVYDPVYNRLPQDGTDLADIRRMAGARFTLEIGVFSNERNSAAEYLHETFGIPYKKVPLPIGLRGTDALLEALSEISGKPIPEKYRRARGRYLDAMVDAHKYTGEARVVVFGEPDQVFGLTRLCLEVGALPLLVATGSRNTKLKEGLEDEIERLAKVKMAAFHEILDDTDFDKIADLAVKHHVNLMIGNSDGRRVQEKTGIELLRIGFPMHDRVGGQRQVSIGYEGSLQVMDGIANAMLNATATTFRKAMYDMYYNGPDKKQPTTPTAAPAAAATEPQATLSLSKEDVAAKTKKHPCYDCSACSSGSARMHLPVAPACNIQCNYCTRDFDCPNESRPGVTSGVLSPEEAVAKYLKVKEKVPNLSVVGIAGPGDVLANFEQVKATLEGIRKVDPDVTFCVSTNGLMLPFYANDLLKLGVSHLTVTLNAVDENIGAKIYKHVNYLGKRYTGVEGARILRDNQLTGIRYLVGKGMVIKINIVMLKGINDAHIETVVQTVRDLGCEITNIMQLIPVKGSAFEDMELVSNKELMEKRKACSVIMKQMYHCKQCRADAIGTLDNDVSIQFREEEEKKEEPKRLRFAVASKSGMIVDTHFGHANEFHIYDYQNGDVIYVERRAVGENYCKGGSDCGEQQGPGIDAIIEAVGDCQGVISMRIGAEPSNKLRERGIEPFMMYDRVESGVREAARKILSGEVACNAAEKVEVSK</sequence>
<dbReference type="KEGG" id="eha:Ethha_1561"/>
<dbReference type="PROSITE" id="PS51918">
    <property type="entry name" value="RADICAL_SAM"/>
    <property type="match status" value="1"/>
</dbReference>
<evidence type="ECO:0000256" key="8">
    <source>
        <dbReference type="RuleBase" id="RU004021"/>
    </source>
</evidence>
<dbReference type="Gene3D" id="3.30.420.130">
    <property type="entry name" value="Dinitrogenase iron-molybdenum cofactor biosynthesis domain"/>
    <property type="match status" value="1"/>
</dbReference>
<evidence type="ECO:0000256" key="5">
    <source>
        <dbReference type="ARBA" id="ARBA00023004"/>
    </source>
</evidence>